<dbReference type="RefSeq" id="WP_187686709.1">
    <property type="nucleotide sequence ID" value="NZ_AP023396.1"/>
</dbReference>
<dbReference type="Pfam" id="PF06013">
    <property type="entry name" value="WXG100"/>
    <property type="match status" value="1"/>
</dbReference>
<dbReference type="KEGG" id="nwl:NWFMUON74_08800"/>
<dbReference type="InterPro" id="IPR010310">
    <property type="entry name" value="T7SS_ESAT-6-like"/>
</dbReference>
<dbReference type="GeneID" id="80345499"/>
<proteinExistence type="predicted"/>
<evidence type="ECO:0000313" key="2">
    <source>
        <dbReference type="Proteomes" id="UP000516173"/>
    </source>
</evidence>
<reference evidence="1 2" key="1">
    <citation type="submission" date="2020-08" db="EMBL/GenBank/DDBJ databases">
        <title>Genome Sequencing of Nocardia wallacei strain FMUON74 and assembly.</title>
        <authorList>
            <person name="Toyokawa M."/>
            <person name="Uesaka K."/>
        </authorList>
    </citation>
    <scope>NUCLEOTIDE SEQUENCE [LARGE SCALE GENOMIC DNA]</scope>
    <source>
        <strain evidence="1 2">FMUON74</strain>
    </source>
</reference>
<dbReference type="InterPro" id="IPR036689">
    <property type="entry name" value="ESAT-6-like_sf"/>
</dbReference>
<sequence>MAGEEPSLSIEPESVKAFGRIALDIAVQCRAGLAALELDVRDVRDSWSGNNSDTFIAAWDEFHQGAVEVWDALVELAAKLGPSPQPCSTMSPPRTRCTSATIYVPCRIPSTSS</sequence>
<dbReference type="EMBL" id="AP023396">
    <property type="protein sequence ID" value="BCK53108.1"/>
    <property type="molecule type" value="Genomic_DNA"/>
</dbReference>
<dbReference type="Gene3D" id="1.10.287.1060">
    <property type="entry name" value="ESAT-6-like"/>
    <property type="match status" value="1"/>
</dbReference>
<dbReference type="AlphaFoldDB" id="A0A7G1KDB4"/>
<dbReference type="Proteomes" id="UP000516173">
    <property type="component" value="Chromosome"/>
</dbReference>
<accession>A0A7G1KDB4</accession>
<evidence type="ECO:0008006" key="3">
    <source>
        <dbReference type="Google" id="ProtNLM"/>
    </source>
</evidence>
<name>A0A7G1KDB4_9NOCA</name>
<organism evidence="1 2">
    <name type="scientific">Nocardia wallacei</name>
    <dbReference type="NCBI Taxonomy" id="480035"/>
    <lineage>
        <taxon>Bacteria</taxon>
        <taxon>Bacillati</taxon>
        <taxon>Actinomycetota</taxon>
        <taxon>Actinomycetes</taxon>
        <taxon>Mycobacteriales</taxon>
        <taxon>Nocardiaceae</taxon>
        <taxon>Nocardia</taxon>
    </lineage>
</organism>
<gene>
    <name evidence="1" type="ORF">NWFMUON74_08800</name>
</gene>
<protein>
    <recommendedName>
        <fullName evidence="3">WXG100 family type VII secretion target</fullName>
    </recommendedName>
</protein>
<keyword evidence="2" id="KW-1185">Reference proteome</keyword>
<evidence type="ECO:0000313" key="1">
    <source>
        <dbReference type="EMBL" id="BCK53108.1"/>
    </source>
</evidence>
<dbReference type="SUPFAM" id="SSF140453">
    <property type="entry name" value="EsxAB dimer-like"/>
    <property type="match status" value="1"/>
</dbReference>